<gene>
    <name evidence="2" type="ORF">F2P40_20910</name>
</gene>
<geneLocation type="plasmid" evidence="4">
    <name>pA2503</name>
</geneLocation>
<dbReference type="EMBL" id="MN495625">
    <property type="protein sequence ID" value="QID24193.1"/>
    <property type="molecule type" value="Genomic_DNA"/>
</dbReference>
<organism evidence="2 5">
    <name type="scientific">Acinetobacter baumannii</name>
    <dbReference type="NCBI Taxonomy" id="470"/>
    <lineage>
        <taxon>Bacteria</taxon>
        <taxon>Pseudomonadati</taxon>
        <taxon>Pseudomonadota</taxon>
        <taxon>Gammaproteobacteria</taxon>
        <taxon>Moraxellales</taxon>
        <taxon>Moraxellaceae</taxon>
        <taxon>Acinetobacter</taxon>
        <taxon>Acinetobacter calcoaceticus/baumannii complex</taxon>
    </lineage>
</organism>
<reference evidence="3" key="1">
    <citation type="submission" date="2019-09" db="EMBL/GenBank/DDBJ databases">
        <authorList>
            <person name="Liu L."/>
        </authorList>
    </citation>
    <scope>NUCLEOTIDE SEQUENCE</scope>
    <source>
        <strain evidence="3">A2485</strain>
        <strain evidence="4">A2503</strain>
        <plasmid evidence="3">pA2485</plasmid>
        <plasmid evidence="4">pA2503</plasmid>
    </source>
</reference>
<proteinExistence type="predicted"/>
<dbReference type="RefSeq" id="WP_031985418.1">
    <property type="nucleotide sequence ID" value="NZ_CM009030.2"/>
</dbReference>
<protein>
    <submittedName>
        <fullName evidence="2">Uncharacterized protein</fullName>
    </submittedName>
</protein>
<feature type="region of interest" description="Disordered" evidence="1">
    <location>
        <begin position="1"/>
        <end position="24"/>
    </location>
</feature>
<geneLocation type="plasmid" evidence="3">
    <name>pA2485</name>
</geneLocation>
<evidence type="ECO:0000313" key="4">
    <source>
        <dbReference type="EMBL" id="QID24213.1"/>
    </source>
</evidence>
<dbReference type="EMBL" id="WIOC01000063">
    <property type="protein sequence ID" value="MQR51735.1"/>
    <property type="molecule type" value="Genomic_DNA"/>
</dbReference>
<evidence type="ECO:0000256" key="1">
    <source>
        <dbReference type="SAM" id="MobiDB-lite"/>
    </source>
</evidence>
<dbReference type="Proteomes" id="UP000461234">
    <property type="component" value="Unassembled WGS sequence"/>
</dbReference>
<accession>A0A6I1P022</accession>
<keyword evidence="3" id="KW-0614">Plasmid</keyword>
<name>A0A6I1P022_ACIBA</name>
<dbReference type="AlphaFoldDB" id="A0A6I1P022"/>
<evidence type="ECO:0000313" key="5">
    <source>
        <dbReference type="Proteomes" id="UP000461234"/>
    </source>
</evidence>
<dbReference type="EMBL" id="MN495626">
    <property type="protein sequence ID" value="QID24213.1"/>
    <property type="molecule type" value="Genomic_DNA"/>
</dbReference>
<evidence type="ECO:0000313" key="2">
    <source>
        <dbReference type="EMBL" id="MQR51735.1"/>
    </source>
</evidence>
<evidence type="ECO:0000313" key="3">
    <source>
        <dbReference type="EMBL" id="QID24193.1"/>
    </source>
</evidence>
<feature type="compositionally biased region" description="Basic and acidic residues" evidence="1">
    <location>
        <begin position="10"/>
        <end position="23"/>
    </location>
</feature>
<reference evidence="2 5" key="2">
    <citation type="submission" date="2019-10" db="EMBL/GenBank/DDBJ databases">
        <title>Genetic environment of the oxa23 gene and comparative analysis of carbapenem resistant Acinetobacter baumannii isolates belonging to global clone 1, lineage 2 recovered in a burns hospital outbreak in 2012-2013.</title>
        <authorList>
            <person name="Douraghi M."/>
            <person name="Aris P."/>
            <person name="Kenyon J."/>
            <person name="Hamidian M."/>
        </authorList>
    </citation>
    <scope>NUCLEOTIDE SEQUENCE [LARGE SCALE GENOMIC DNA]</scope>
    <source>
        <strain evidence="2 5">ABS103</strain>
    </source>
</reference>
<sequence length="145" mass="16600">MAKLRNRGKASNDRSEEQREKNDSNLQTKITLGFDFFLGQDTKGTGQTWEDWHTSGLIVSMLHKLKHLCTLTPAQAKNEGSLKIYGAFPPCSKFKCPSHLKEIDSWGTIRQMGNGGKTRIAGFYDKNYVFRIVFLDKNHEFWPTD</sequence>